<name>A0A0U1P376_9BACI</name>
<organism evidence="1 2">
    <name type="scientific">Neobacillus massiliamazoniensis</name>
    <dbReference type="NCBI Taxonomy" id="1499688"/>
    <lineage>
        <taxon>Bacteria</taxon>
        <taxon>Bacillati</taxon>
        <taxon>Bacillota</taxon>
        <taxon>Bacilli</taxon>
        <taxon>Bacillales</taxon>
        <taxon>Bacillaceae</taxon>
        <taxon>Neobacillus</taxon>
    </lineage>
</organism>
<dbReference type="RefSeq" id="WP_176699902.1">
    <property type="nucleotide sequence ID" value="NZ_CVRB01000005.1"/>
</dbReference>
<sequence>MAFKKDGVFIGTVSGGVVNFGGTAFIAPINITNEIIGPGGSNTGFIIITNSR</sequence>
<evidence type="ECO:0000313" key="1">
    <source>
        <dbReference type="EMBL" id="CRK84598.1"/>
    </source>
</evidence>
<evidence type="ECO:0008006" key="3">
    <source>
        <dbReference type="Google" id="ProtNLM"/>
    </source>
</evidence>
<evidence type="ECO:0000313" key="2">
    <source>
        <dbReference type="Proteomes" id="UP000199087"/>
    </source>
</evidence>
<reference evidence="2" key="1">
    <citation type="submission" date="2015-05" db="EMBL/GenBank/DDBJ databases">
        <authorList>
            <person name="Urmite Genomes"/>
        </authorList>
    </citation>
    <scope>NUCLEOTIDE SEQUENCE [LARGE SCALE GENOMIC DNA]</scope>
    <source>
        <strain evidence="2">LF1</strain>
    </source>
</reference>
<dbReference type="EMBL" id="CVRB01000005">
    <property type="protein sequence ID" value="CRK84598.1"/>
    <property type="molecule type" value="Genomic_DNA"/>
</dbReference>
<dbReference type="AlphaFoldDB" id="A0A0U1P376"/>
<accession>A0A0U1P376</accession>
<dbReference type="Proteomes" id="UP000199087">
    <property type="component" value="Unassembled WGS sequence"/>
</dbReference>
<proteinExistence type="predicted"/>
<protein>
    <recommendedName>
        <fullName evidence="3">Spore germination protein</fullName>
    </recommendedName>
</protein>
<gene>
    <name evidence="1" type="ORF">BN000_04641</name>
</gene>
<keyword evidence="2" id="KW-1185">Reference proteome</keyword>